<sequence length="495" mass="53861">MPPIGNPNSFMRSPFSHEHEVNRFGGPSWSTFSQAPAQDAFSTDWQISATHPASSAAPVQRATMPPPPAPSGKSESQNHFSGPSTIPPVIASPHSVNFLPEEPWTGTERAASSSSFYQRSYSDEIPHRAPSFTPLSPRTHIHSATRPESSSGQNSRWWDEQVGSAVEVQRGPTMADTGFSFDGGLVAPGDDSARSQGLYLTASCNDSLSVATDAVEQHQQTLLQTEALEFLERVRPDLLHNTGDVDRLLSELGQLLDLPAEIGPSLTSACLLSRTEFSKDPMTHSEMSTFAWANQRRASAYGDACVQDYDQDGEQRQLLMASSPSSSKSSAFRRSISQAEGLNRSGHLGGSRVDHHQRSHAPSSRRFSASESATVCLSHSSTPTGHTFRTEDFSRRRSLQLQILLDAMHRSGLLGSPRYRSSAATSVASRRASAVSHSLCEDRLGHSQDISRPDRWQRIQSGSTHRSDSAASQSVDVPVPRCDRRRSCAAVLESL</sequence>
<evidence type="ECO:0000313" key="3">
    <source>
        <dbReference type="Proteomes" id="UP000246740"/>
    </source>
</evidence>
<evidence type="ECO:0000313" key="2">
    <source>
        <dbReference type="EMBL" id="PWZ01713.1"/>
    </source>
</evidence>
<name>A0A317XV84_9BASI</name>
<dbReference type="InParanoid" id="A0A317XV84"/>
<dbReference type="AlphaFoldDB" id="A0A317XV84"/>
<proteinExistence type="predicted"/>
<feature type="region of interest" description="Disordered" evidence="1">
    <location>
        <begin position="1"/>
        <end position="111"/>
    </location>
</feature>
<dbReference type="EMBL" id="KZ819190">
    <property type="protein sequence ID" value="PWZ01713.1"/>
    <property type="molecule type" value="Genomic_DNA"/>
</dbReference>
<protein>
    <submittedName>
        <fullName evidence="2">Uncharacterized protein</fullName>
    </submittedName>
</protein>
<keyword evidence="3" id="KW-1185">Reference proteome</keyword>
<accession>A0A317XV84</accession>
<feature type="region of interest" description="Disordered" evidence="1">
    <location>
        <begin position="458"/>
        <end position="478"/>
    </location>
</feature>
<feature type="compositionally biased region" description="Polar residues" evidence="1">
    <location>
        <begin position="73"/>
        <end position="84"/>
    </location>
</feature>
<gene>
    <name evidence="2" type="ORF">BCV70DRAFT_79043</name>
</gene>
<feature type="region of interest" description="Disordered" evidence="1">
    <location>
        <begin position="343"/>
        <end position="391"/>
    </location>
</feature>
<feature type="compositionally biased region" description="Polar residues" evidence="1">
    <location>
        <begin position="146"/>
        <end position="156"/>
    </location>
</feature>
<feature type="region of interest" description="Disordered" evidence="1">
    <location>
        <begin position="127"/>
        <end position="157"/>
    </location>
</feature>
<organism evidence="2 3">
    <name type="scientific">Testicularia cyperi</name>
    <dbReference type="NCBI Taxonomy" id="1882483"/>
    <lineage>
        <taxon>Eukaryota</taxon>
        <taxon>Fungi</taxon>
        <taxon>Dikarya</taxon>
        <taxon>Basidiomycota</taxon>
        <taxon>Ustilaginomycotina</taxon>
        <taxon>Ustilaginomycetes</taxon>
        <taxon>Ustilaginales</taxon>
        <taxon>Anthracoideaceae</taxon>
        <taxon>Testicularia</taxon>
    </lineage>
</organism>
<feature type="compositionally biased region" description="Polar residues" evidence="1">
    <location>
        <begin position="360"/>
        <end position="387"/>
    </location>
</feature>
<evidence type="ECO:0000256" key="1">
    <source>
        <dbReference type="SAM" id="MobiDB-lite"/>
    </source>
</evidence>
<dbReference type="Proteomes" id="UP000246740">
    <property type="component" value="Unassembled WGS sequence"/>
</dbReference>
<feature type="compositionally biased region" description="Polar residues" evidence="1">
    <location>
        <begin position="28"/>
        <end position="53"/>
    </location>
</feature>
<feature type="compositionally biased region" description="Polar residues" evidence="1">
    <location>
        <begin position="458"/>
        <end position="473"/>
    </location>
</feature>
<feature type="compositionally biased region" description="Polar residues" evidence="1">
    <location>
        <begin position="1"/>
        <end position="11"/>
    </location>
</feature>
<reference evidence="2 3" key="1">
    <citation type="journal article" date="2018" name="Mol. Biol. Evol.">
        <title>Broad Genomic Sampling Reveals a Smut Pathogenic Ancestry of the Fungal Clade Ustilaginomycotina.</title>
        <authorList>
            <person name="Kijpornyongpan T."/>
            <person name="Mondo S.J."/>
            <person name="Barry K."/>
            <person name="Sandor L."/>
            <person name="Lee J."/>
            <person name="Lipzen A."/>
            <person name="Pangilinan J."/>
            <person name="LaButti K."/>
            <person name="Hainaut M."/>
            <person name="Henrissat B."/>
            <person name="Grigoriev I.V."/>
            <person name="Spatafora J.W."/>
            <person name="Aime M.C."/>
        </authorList>
    </citation>
    <scope>NUCLEOTIDE SEQUENCE [LARGE SCALE GENOMIC DNA]</scope>
    <source>
        <strain evidence="2 3">MCA 3645</strain>
    </source>
</reference>